<dbReference type="Gene3D" id="3.40.50.150">
    <property type="entry name" value="Vaccinia Virus protein VP39"/>
    <property type="match status" value="2"/>
</dbReference>
<dbReference type="InterPro" id="IPR012327">
    <property type="entry name" value="MeTrfase_D12"/>
</dbReference>
<keyword evidence="2" id="KW-0808">Transferase</keyword>
<dbReference type="GO" id="GO:0032259">
    <property type="term" value="P:methylation"/>
    <property type="evidence" value="ECO:0007669"/>
    <property type="project" value="UniProtKB-KW"/>
</dbReference>
<dbReference type="PIRSF" id="PIRSF000398">
    <property type="entry name" value="M_m6A_EcoRV"/>
    <property type="match status" value="1"/>
</dbReference>
<sequence>MTVSRPLLRWHGGKWRLAPWIVAQFPPHDCYVEPFGGGASVLLRKPRASLDVYNDLDGAVVALFRVLRDAPDELIRRVELMPFARAEFDAAQDPDQGPKDEIDLGLRLLLRSHMGFSSAGACGRGGHQKTGFRGRGIRAGTTPPENWRRFPPVLREVAERLRGVVIECRPALDLIAAQDGPSTLFYLDPPYLPETRDAGADYIHEMTEADHADLLAALGSLQGAVVLSGYASPLYDRALAGWHRIERPTFADGARPRTEVLWMNRDPALPLFGGRA</sequence>
<dbReference type="PANTHER" id="PTHR30481">
    <property type="entry name" value="DNA ADENINE METHYLASE"/>
    <property type="match status" value="1"/>
</dbReference>
<dbReference type="GO" id="GO:0008168">
    <property type="term" value="F:methyltransferase activity"/>
    <property type="evidence" value="ECO:0007669"/>
    <property type="project" value="UniProtKB-KW"/>
</dbReference>
<comment type="caution">
    <text evidence="4">The sequence shown here is derived from an EMBL/GenBank/DDBJ whole genome shotgun (WGS) entry which is preliminary data.</text>
</comment>
<organism evidence="4 5">
    <name type="scientific">Rhodovulum visakhapatnamense</name>
    <dbReference type="NCBI Taxonomy" id="364297"/>
    <lineage>
        <taxon>Bacteria</taxon>
        <taxon>Pseudomonadati</taxon>
        <taxon>Pseudomonadota</taxon>
        <taxon>Alphaproteobacteria</taxon>
        <taxon>Rhodobacterales</taxon>
        <taxon>Paracoccaceae</taxon>
        <taxon>Rhodovulum</taxon>
    </lineage>
</organism>
<proteinExistence type="predicted"/>
<evidence type="ECO:0000256" key="2">
    <source>
        <dbReference type="ARBA" id="ARBA00022679"/>
    </source>
</evidence>
<dbReference type="PANTHER" id="PTHR30481:SF4">
    <property type="entry name" value="SITE-SPECIFIC DNA-METHYLTRANSFERASE (ADENINE-SPECIFIC)"/>
    <property type="match status" value="1"/>
</dbReference>
<gene>
    <name evidence="4" type="ORF">JMJ92_21210</name>
</gene>
<name>A0ABS1RLU7_9RHOB</name>
<dbReference type="SUPFAM" id="SSF53335">
    <property type="entry name" value="S-adenosyl-L-methionine-dependent methyltransferases"/>
    <property type="match status" value="1"/>
</dbReference>
<dbReference type="Pfam" id="PF02086">
    <property type="entry name" value="MethyltransfD12"/>
    <property type="match status" value="1"/>
</dbReference>
<dbReference type="Proteomes" id="UP000635853">
    <property type="component" value="Unassembled WGS sequence"/>
</dbReference>
<keyword evidence="5" id="KW-1185">Reference proteome</keyword>
<dbReference type="InterPro" id="IPR012263">
    <property type="entry name" value="M_m6A_EcoRV"/>
</dbReference>
<keyword evidence="3" id="KW-0949">S-adenosyl-L-methionine</keyword>
<keyword evidence="1 4" id="KW-0489">Methyltransferase</keyword>
<reference evidence="5" key="1">
    <citation type="submission" date="2021-01" db="EMBL/GenBank/DDBJ databases">
        <title>Draft genomes of Rhodovulum sulfidophilum.</title>
        <authorList>
            <person name="Guzman M.S."/>
        </authorList>
    </citation>
    <scope>NUCLEOTIDE SEQUENCE [LARGE SCALE GENOMIC DNA]</scope>
    <source>
        <strain evidence="5">AB19</strain>
    </source>
</reference>
<evidence type="ECO:0000256" key="1">
    <source>
        <dbReference type="ARBA" id="ARBA00022603"/>
    </source>
</evidence>
<dbReference type="PRINTS" id="PR00505">
    <property type="entry name" value="D12N6MTFRASE"/>
</dbReference>
<dbReference type="InterPro" id="IPR029063">
    <property type="entry name" value="SAM-dependent_MTases_sf"/>
</dbReference>
<dbReference type="EMBL" id="JAESIL010000184">
    <property type="protein sequence ID" value="MBL3580630.1"/>
    <property type="molecule type" value="Genomic_DNA"/>
</dbReference>
<protein>
    <submittedName>
        <fullName evidence="4">DNA adenine methylase</fullName>
    </submittedName>
</protein>
<accession>A0ABS1RLU7</accession>
<dbReference type="RefSeq" id="WP_075785595.1">
    <property type="nucleotide sequence ID" value="NZ_JAESIL010000184.1"/>
</dbReference>
<evidence type="ECO:0000313" key="5">
    <source>
        <dbReference type="Proteomes" id="UP000635853"/>
    </source>
</evidence>
<evidence type="ECO:0000313" key="4">
    <source>
        <dbReference type="EMBL" id="MBL3580630.1"/>
    </source>
</evidence>
<evidence type="ECO:0000256" key="3">
    <source>
        <dbReference type="ARBA" id="ARBA00022691"/>
    </source>
</evidence>